<evidence type="ECO:0000313" key="10">
    <source>
        <dbReference type="Proteomes" id="UP001139207"/>
    </source>
</evidence>
<evidence type="ECO:0000256" key="8">
    <source>
        <dbReference type="RuleBase" id="RU363041"/>
    </source>
</evidence>
<comment type="subcellular location">
    <subcellularLocation>
        <location evidence="1 8">Cell membrane</location>
        <topology evidence="1 8">Multi-pass membrane protein</topology>
    </subcellularLocation>
</comment>
<comment type="caution">
    <text evidence="9">The sequence shown here is derived from an EMBL/GenBank/DDBJ whole genome shotgun (WGS) entry which is preliminary data.</text>
</comment>
<feature type="transmembrane region" description="Helical" evidence="8">
    <location>
        <begin position="95"/>
        <end position="115"/>
    </location>
</feature>
<dbReference type="Proteomes" id="UP001139207">
    <property type="component" value="Unassembled WGS sequence"/>
</dbReference>
<protein>
    <recommendedName>
        <fullName evidence="8">Probable membrane transporter protein</fullName>
    </recommendedName>
</protein>
<dbReference type="InterPro" id="IPR002781">
    <property type="entry name" value="TM_pro_TauE-like"/>
</dbReference>
<feature type="transmembrane region" description="Helical" evidence="8">
    <location>
        <begin position="37"/>
        <end position="58"/>
    </location>
</feature>
<keyword evidence="6 8" id="KW-1133">Transmembrane helix</keyword>
<dbReference type="EMBL" id="JALIEA010000017">
    <property type="protein sequence ID" value="MCJ7859500.1"/>
    <property type="molecule type" value="Genomic_DNA"/>
</dbReference>
<evidence type="ECO:0000256" key="6">
    <source>
        <dbReference type="ARBA" id="ARBA00022989"/>
    </source>
</evidence>
<feature type="transmembrane region" description="Helical" evidence="8">
    <location>
        <begin position="161"/>
        <end position="181"/>
    </location>
</feature>
<dbReference type="PANTHER" id="PTHR30269">
    <property type="entry name" value="TRANSMEMBRANE PROTEIN YFCA"/>
    <property type="match status" value="1"/>
</dbReference>
<dbReference type="PANTHER" id="PTHR30269:SF37">
    <property type="entry name" value="MEMBRANE TRANSPORTER PROTEIN"/>
    <property type="match status" value="1"/>
</dbReference>
<sequence length="238" mass="24229">MSATVVAVLSVTVFLAALVQGVSGIGFALIVAPVAGLLAPELLPTTLLVLMLPLNAFVAVREWRSIDIHGLTWISLARIVFTAVGLLLVATLSPAGLALLVAGVTIGAALVSLFAPPFSPSRLGFLVAGAVTGVSETATGVGGPPMALVYQHARPPVIRSTVASCFLVGEVVSLVALVVSGAAPEGWLGNSAVLLPAVILGTACSTLVVRRFPRLELRMAVIVFSIISGAVLLVQTLL</sequence>
<organism evidence="9 10">
    <name type="scientific">Corynebacterium kalidii</name>
    <dbReference type="NCBI Taxonomy" id="2931982"/>
    <lineage>
        <taxon>Bacteria</taxon>
        <taxon>Bacillati</taxon>
        <taxon>Actinomycetota</taxon>
        <taxon>Actinomycetes</taxon>
        <taxon>Mycobacteriales</taxon>
        <taxon>Corynebacteriaceae</taxon>
        <taxon>Corynebacterium</taxon>
    </lineage>
</organism>
<proteinExistence type="inferred from homology"/>
<name>A0A9X2B368_9CORY</name>
<evidence type="ECO:0000256" key="2">
    <source>
        <dbReference type="ARBA" id="ARBA00009142"/>
    </source>
</evidence>
<dbReference type="Pfam" id="PF01925">
    <property type="entry name" value="TauE"/>
    <property type="match status" value="1"/>
</dbReference>
<keyword evidence="4 8" id="KW-1003">Cell membrane</keyword>
<evidence type="ECO:0000256" key="4">
    <source>
        <dbReference type="ARBA" id="ARBA00022475"/>
    </source>
</evidence>
<feature type="transmembrane region" description="Helical" evidence="8">
    <location>
        <begin position="220"/>
        <end position="237"/>
    </location>
</feature>
<keyword evidence="3" id="KW-0813">Transport</keyword>
<keyword evidence="7 8" id="KW-0472">Membrane</keyword>
<evidence type="ECO:0000256" key="1">
    <source>
        <dbReference type="ARBA" id="ARBA00004651"/>
    </source>
</evidence>
<feature type="transmembrane region" description="Helical" evidence="8">
    <location>
        <begin position="187"/>
        <end position="208"/>
    </location>
</feature>
<dbReference type="RefSeq" id="WP_244805226.1">
    <property type="nucleotide sequence ID" value="NZ_JALIEA010000017.1"/>
</dbReference>
<reference evidence="9" key="1">
    <citation type="submission" date="2022-04" db="EMBL/GenBank/DDBJ databases">
        <title>Corynebacterium kalidii LD5P10.</title>
        <authorList>
            <person name="Sun J.Q."/>
        </authorList>
    </citation>
    <scope>NUCLEOTIDE SEQUENCE</scope>
    <source>
        <strain evidence="9">LD5P10</strain>
    </source>
</reference>
<accession>A0A9X2B368</accession>
<comment type="similarity">
    <text evidence="2 8">Belongs to the 4-toluene sulfonate uptake permease (TSUP) (TC 2.A.102) family.</text>
</comment>
<keyword evidence="5 8" id="KW-0812">Transmembrane</keyword>
<evidence type="ECO:0000256" key="3">
    <source>
        <dbReference type="ARBA" id="ARBA00022448"/>
    </source>
</evidence>
<dbReference type="AlphaFoldDB" id="A0A9X2B368"/>
<evidence type="ECO:0000313" key="9">
    <source>
        <dbReference type="EMBL" id="MCJ7859500.1"/>
    </source>
</evidence>
<evidence type="ECO:0000256" key="7">
    <source>
        <dbReference type="ARBA" id="ARBA00023136"/>
    </source>
</evidence>
<gene>
    <name evidence="9" type="ORF">MUN33_12385</name>
</gene>
<evidence type="ECO:0000256" key="5">
    <source>
        <dbReference type="ARBA" id="ARBA00022692"/>
    </source>
</evidence>
<dbReference type="InterPro" id="IPR052017">
    <property type="entry name" value="TSUP"/>
</dbReference>
<keyword evidence="10" id="KW-1185">Reference proteome</keyword>
<dbReference type="GO" id="GO:0005886">
    <property type="term" value="C:plasma membrane"/>
    <property type="evidence" value="ECO:0007669"/>
    <property type="project" value="UniProtKB-SubCell"/>
</dbReference>